<proteinExistence type="predicted"/>
<organism evidence="1 2">
    <name type="scientific">Trichonephila clavipes</name>
    <name type="common">Golden silk orbweaver</name>
    <name type="synonym">Nephila clavipes</name>
    <dbReference type="NCBI Taxonomy" id="2585209"/>
    <lineage>
        <taxon>Eukaryota</taxon>
        <taxon>Metazoa</taxon>
        <taxon>Ecdysozoa</taxon>
        <taxon>Arthropoda</taxon>
        <taxon>Chelicerata</taxon>
        <taxon>Arachnida</taxon>
        <taxon>Araneae</taxon>
        <taxon>Araneomorphae</taxon>
        <taxon>Entelegynae</taxon>
        <taxon>Araneoidea</taxon>
        <taxon>Nephilidae</taxon>
        <taxon>Trichonephila</taxon>
    </lineage>
</organism>
<sequence length="215" mass="24351">MVPGSHCMSGNNVVAGCHGHTAGLSWCHGSILGVTVCCRQCHPIRSHQVWERCAKARLRRSRRFSCKCHLSDPLVPTPPHNTIRAANSRSTRLDDHPASIMPMILHLSSCDRCSHCLRKWRNGMSSSSLPLLTIQYTQTNFDYLFYTPWRMTLNALYRLRVMRNQAAFLIICISPLHVSYVVPSIHVHVASASQMDFLILQRDIPNSQKTCKETN</sequence>
<gene>
    <name evidence="1" type="ORF">TNCV_3557641</name>
</gene>
<dbReference type="EMBL" id="BMAU01021402">
    <property type="protein sequence ID" value="GFY32256.1"/>
    <property type="molecule type" value="Genomic_DNA"/>
</dbReference>
<keyword evidence="2" id="KW-1185">Reference proteome</keyword>
<evidence type="ECO:0000313" key="1">
    <source>
        <dbReference type="EMBL" id="GFY32256.1"/>
    </source>
</evidence>
<reference evidence="1" key="1">
    <citation type="submission" date="2020-08" db="EMBL/GenBank/DDBJ databases">
        <title>Multicomponent nature underlies the extraordinary mechanical properties of spider dragline silk.</title>
        <authorList>
            <person name="Kono N."/>
            <person name="Nakamura H."/>
            <person name="Mori M."/>
            <person name="Yoshida Y."/>
            <person name="Ohtoshi R."/>
            <person name="Malay A.D."/>
            <person name="Moran D.A.P."/>
            <person name="Tomita M."/>
            <person name="Numata K."/>
            <person name="Arakawa K."/>
        </authorList>
    </citation>
    <scope>NUCLEOTIDE SEQUENCE</scope>
</reference>
<dbReference type="AlphaFoldDB" id="A0A8X6WDK7"/>
<accession>A0A8X6WDK7</accession>
<name>A0A8X6WDK7_TRICX</name>
<comment type="caution">
    <text evidence="1">The sequence shown here is derived from an EMBL/GenBank/DDBJ whole genome shotgun (WGS) entry which is preliminary data.</text>
</comment>
<evidence type="ECO:0000313" key="2">
    <source>
        <dbReference type="Proteomes" id="UP000887159"/>
    </source>
</evidence>
<protein>
    <submittedName>
        <fullName evidence="1">Uncharacterized protein</fullName>
    </submittedName>
</protein>
<dbReference type="Proteomes" id="UP000887159">
    <property type="component" value="Unassembled WGS sequence"/>
</dbReference>